<evidence type="ECO:0000256" key="17">
    <source>
        <dbReference type="RuleBase" id="RU003938"/>
    </source>
</evidence>
<dbReference type="InterPro" id="IPR000374">
    <property type="entry name" value="PC_trans"/>
</dbReference>
<evidence type="ECO:0000313" key="20">
    <source>
        <dbReference type="RefSeq" id="XP_025835904.1"/>
    </source>
</evidence>
<dbReference type="GO" id="GO:0016024">
    <property type="term" value="P:CDP-diacylglycerol biosynthetic process"/>
    <property type="evidence" value="ECO:0007669"/>
    <property type="project" value="UniProtKB-UniRule"/>
</dbReference>
<evidence type="ECO:0000256" key="11">
    <source>
        <dbReference type="ARBA" id="ARBA00022989"/>
    </source>
</evidence>
<evidence type="ECO:0000256" key="3">
    <source>
        <dbReference type="ARBA" id="ARBA00005119"/>
    </source>
</evidence>
<evidence type="ECO:0000256" key="5">
    <source>
        <dbReference type="ARBA" id="ARBA00010185"/>
    </source>
</evidence>
<dbReference type="InterPro" id="IPR016720">
    <property type="entry name" value="PC_Trfase_euk"/>
</dbReference>
<keyword evidence="7 16" id="KW-0444">Lipid biosynthesis</keyword>
<feature type="transmembrane region" description="Helical" evidence="16">
    <location>
        <begin position="219"/>
        <end position="240"/>
    </location>
</feature>
<dbReference type="GeneID" id="108732950"/>
<comment type="similarity">
    <text evidence="5 16 17">Belongs to the CDS family.</text>
</comment>
<keyword evidence="13 16" id="KW-0472">Membrane</keyword>
<dbReference type="KEGG" id="apln:108732950"/>
<dbReference type="PROSITE" id="PS01315">
    <property type="entry name" value="CDS"/>
    <property type="match status" value="1"/>
</dbReference>
<keyword evidence="18" id="KW-1185">Reference proteome</keyword>
<comment type="catalytic activity">
    <reaction evidence="1 16 17">
        <text>a 1,2-diacyl-sn-glycero-3-phosphate + CTP + H(+) = a CDP-1,2-diacyl-sn-glycerol + diphosphate</text>
        <dbReference type="Rhea" id="RHEA:16229"/>
        <dbReference type="ChEBI" id="CHEBI:15378"/>
        <dbReference type="ChEBI" id="CHEBI:33019"/>
        <dbReference type="ChEBI" id="CHEBI:37563"/>
        <dbReference type="ChEBI" id="CHEBI:58332"/>
        <dbReference type="ChEBI" id="CHEBI:58608"/>
        <dbReference type="EC" id="2.7.7.41"/>
    </reaction>
</comment>
<keyword evidence="14 16" id="KW-0594">Phospholipid biosynthesis</keyword>
<evidence type="ECO:0000256" key="8">
    <source>
        <dbReference type="ARBA" id="ARBA00022679"/>
    </source>
</evidence>
<feature type="transmembrane region" description="Helical" evidence="16">
    <location>
        <begin position="156"/>
        <end position="181"/>
    </location>
</feature>
<evidence type="ECO:0000313" key="19">
    <source>
        <dbReference type="RefSeq" id="XP_025835902.1"/>
    </source>
</evidence>
<protein>
    <recommendedName>
        <fullName evidence="6 16">Phosphatidate cytidylyltransferase</fullName>
        <ecNumber evidence="6 16">2.7.7.41</ecNumber>
    </recommendedName>
</protein>
<dbReference type="EC" id="2.7.7.41" evidence="6 16"/>
<dbReference type="RefSeq" id="XP_025835902.1">
    <property type="nucleotide sequence ID" value="XM_025980117.1"/>
</dbReference>
<dbReference type="Proteomes" id="UP000192223">
    <property type="component" value="Unplaced"/>
</dbReference>
<feature type="transmembrane region" description="Helical" evidence="16">
    <location>
        <begin position="261"/>
        <end position="279"/>
    </location>
</feature>
<keyword evidence="8 16" id="KW-0808">Transferase</keyword>
<evidence type="ECO:0000256" key="10">
    <source>
        <dbReference type="ARBA" id="ARBA00022695"/>
    </source>
</evidence>
<comment type="pathway">
    <text evidence="4">Lipid metabolism.</text>
</comment>
<evidence type="ECO:0000256" key="2">
    <source>
        <dbReference type="ARBA" id="ARBA00004141"/>
    </source>
</evidence>
<name>A0A7F5RIS2_AGRPL</name>
<keyword evidence="10 16" id="KW-0548">Nucleotidyltransferase</keyword>
<evidence type="ECO:0000256" key="9">
    <source>
        <dbReference type="ARBA" id="ARBA00022692"/>
    </source>
</evidence>
<comment type="subcellular location">
    <subcellularLocation>
        <location evidence="2">Membrane</location>
        <topology evidence="2">Multi-pass membrane protein</topology>
    </subcellularLocation>
</comment>
<keyword evidence="15 16" id="KW-1208">Phospholipid metabolism</keyword>
<dbReference type="OrthoDB" id="10260889at2759"/>
<organism evidence="18 19">
    <name type="scientific">Agrilus planipennis</name>
    <name type="common">Emerald ash borer</name>
    <name type="synonym">Agrilus marcopoli</name>
    <dbReference type="NCBI Taxonomy" id="224129"/>
    <lineage>
        <taxon>Eukaryota</taxon>
        <taxon>Metazoa</taxon>
        <taxon>Ecdysozoa</taxon>
        <taxon>Arthropoda</taxon>
        <taxon>Hexapoda</taxon>
        <taxon>Insecta</taxon>
        <taxon>Pterygota</taxon>
        <taxon>Neoptera</taxon>
        <taxon>Endopterygota</taxon>
        <taxon>Coleoptera</taxon>
        <taxon>Polyphaga</taxon>
        <taxon>Elateriformia</taxon>
        <taxon>Buprestoidea</taxon>
        <taxon>Buprestidae</taxon>
        <taxon>Agrilinae</taxon>
        <taxon>Agrilus</taxon>
    </lineage>
</organism>
<feature type="transmembrane region" description="Helical" evidence="16">
    <location>
        <begin position="126"/>
        <end position="144"/>
    </location>
</feature>
<evidence type="ECO:0000256" key="12">
    <source>
        <dbReference type="ARBA" id="ARBA00023098"/>
    </source>
</evidence>
<dbReference type="GO" id="GO:0005789">
    <property type="term" value="C:endoplasmic reticulum membrane"/>
    <property type="evidence" value="ECO:0007669"/>
    <property type="project" value="TreeGrafter"/>
</dbReference>
<comment type="pathway">
    <text evidence="3 16 17">Phospholipid metabolism; CDP-diacylglycerol biosynthesis; CDP-diacylglycerol from sn-glycerol 3-phosphate: step 3/3.</text>
</comment>
<dbReference type="UniPathway" id="UPA00557">
    <property type="reaction ID" value="UER00614"/>
</dbReference>
<evidence type="ECO:0000256" key="15">
    <source>
        <dbReference type="ARBA" id="ARBA00023264"/>
    </source>
</evidence>
<feature type="transmembrane region" description="Helical" evidence="16">
    <location>
        <begin position="67"/>
        <end position="86"/>
    </location>
</feature>
<feature type="transmembrane region" description="Helical" evidence="16">
    <location>
        <begin position="333"/>
        <end position="359"/>
    </location>
</feature>
<dbReference type="RefSeq" id="XP_025835904.1">
    <property type="nucleotide sequence ID" value="XM_025980119.1"/>
</dbReference>
<dbReference type="AlphaFoldDB" id="A0A7F5RIS2"/>
<dbReference type="PANTHER" id="PTHR13773">
    <property type="entry name" value="PHOSPHATIDATE CYTIDYLYLTRANSFERASE"/>
    <property type="match status" value="1"/>
</dbReference>
<sequence>MSNLRPRKNVDNGKAVESTESDYIDTDDGILEKRKVNLSETIASGSKRTPAVLEKFVQSLPEKGKVWVVRGISAIIMFSLLGLVIYGGPLTMLITIMVVQVKAFSEIINIGYAVYRAHGLPWFRSLSWYFLITSDYFFYGEFLIDSFGVALSRTDFLQFLVTYHKLISLTLYLVGFVWFVLSLVKRYYLRQFALFFWTHITLLIVVSIAHAFIQNLFEGIIWFIVPILMVCCNDLMAYVFGKLYGKTPLIQLSPKKTWEGFIGAGISTIIFGMIISHIFCNYKYFVCPVQYDEAEDRMTLECQPGEMFVPKEYNLPQFLSNISKLFGFGDSIVLYPFVLHSFFLSVFSSVIGPFGGFFASGFKRAFKIKDFGDAIPGHGGIMDRLDCMLLMALFVNVYFKTFLNHDTVQKMFHQIHNLNAEQQLQLYRMLQESLQNKHLL</sequence>
<keyword evidence="9 16" id="KW-0812">Transmembrane</keyword>
<proteinExistence type="inferred from homology"/>
<dbReference type="PIRSF" id="PIRSF018269">
    <property type="entry name" value="PC_trans_euk"/>
    <property type="match status" value="1"/>
</dbReference>
<dbReference type="Pfam" id="PF01148">
    <property type="entry name" value="CTP_transf_1"/>
    <property type="match status" value="1"/>
</dbReference>
<reference evidence="19 20" key="1">
    <citation type="submission" date="2025-04" db="UniProtKB">
        <authorList>
            <consortium name="RefSeq"/>
        </authorList>
    </citation>
    <scope>IDENTIFICATION</scope>
    <source>
        <tissue evidence="19 20">Entire body</tissue>
    </source>
</reference>
<evidence type="ECO:0000256" key="6">
    <source>
        <dbReference type="ARBA" id="ARBA00012487"/>
    </source>
</evidence>
<dbReference type="PANTHER" id="PTHR13773:SF8">
    <property type="entry name" value="PHOSPHATIDATE CYTIDYLYLTRANSFERASE, PHOTORECEPTOR-SPECIFIC"/>
    <property type="match status" value="1"/>
</dbReference>
<evidence type="ECO:0000313" key="18">
    <source>
        <dbReference type="Proteomes" id="UP000192223"/>
    </source>
</evidence>
<evidence type="ECO:0000256" key="4">
    <source>
        <dbReference type="ARBA" id="ARBA00005189"/>
    </source>
</evidence>
<accession>A0A7F5RIS2</accession>
<evidence type="ECO:0000256" key="13">
    <source>
        <dbReference type="ARBA" id="ARBA00023136"/>
    </source>
</evidence>
<evidence type="ECO:0000256" key="7">
    <source>
        <dbReference type="ARBA" id="ARBA00022516"/>
    </source>
</evidence>
<evidence type="ECO:0000256" key="14">
    <source>
        <dbReference type="ARBA" id="ARBA00023209"/>
    </source>
</evidence>
<keyword evidence="12 16" id="KW-0443">Lipid metabolism</keyword>
<feature type="transmembrane region" description="Helical" evidence="16">
    <location>
        <begin position="92"/>
        <end position="114"/>
    </location>
</feature>
<feature type="transmembrane region" description="Helical" evidence="16">
    <location>
        <begin position="193"/>
        <end position="213"/>
    </location>
</feature>
<evidence type="ECO:0000256" key="16">
    <source>
        <dbReference type="PIRNR" id="PIRNR018269"/>
    </source>
</evidence>
<dbReference type="GO" id="GO:0004605">
    <property type="term" value="F:phosphatidate cytidylyltransferase activity"/>
    <property type="evidence" value="ECO:0007669"/>
    <property type="project" value="UniProtKB-UniRule"/>
</dbReference>
<evidence type="ECO:0000256" key="1">
    <source>
        <dbReference type="ARBA" id="ARBA00001698"/>
    </source>
</evidence>
<keyword evidence="11 16" id="KW-1133">Transmembrane helix</keyword>
<gene>
    <name evidence="19 20" type="primary">LOC108732950</name>
</gene>